<dbReference type="AlphaFoldDB" id="A0A0C3H7D0"/>
<dbReference type="Proteomes" id="UP000054321">
    <property type="component" value="Unassembled WGS sequence"/>
</dbReference>
<evidence type="ECO:0000313" key="4">
    <source>
        <dbReference type="Proteomes" id="UP000054321"/>
    </source>
</evidence>
<evidence type="ECO:0000313" key="3">
    <source>
        <dbReference type="EMBL" id="KIM99129.1"/>
    </source>
</evidence>
<accession>A0A0C3H7D0</accession>
<keyword evidence="1" id="KW-0175">Coiled coil</keyword>
<dbReference type="Gene3D" id="4.10.1060.10">
    <property type="entry name" value="Zinc finger, RanBP2-type"/>
    <property type="match status" value="1"/>
</dbReference>
<feature type="coiled-coil region" evidence="1">
    <location>
        <begin position="108"/>
        <end position="135"/>
    </location>
</feature>
<protein>
    <recommendedName>
        <fullName evidence="5">RanBP2-type domain-containing protein</fullName>
    </recommendedName>
</protein>
<dbReference type="InParanoid" id="A0A0C3H7D0"/>
<proteinExistence type="predicted"/>
<organism evidence="3 4">
    <name type="scientific">Oidiodendron maius (strain Zn)</name>
    <dbReference type="NCBI Taxonomy" id="913774"/>
    <lineage>
        <taxon>Eukaryota</taxon>
        <taxon>Fungi</taxon>
        <taxon>Dikarya</taxon>
        <taxon>Ascomycota</taxon>
        <taxon>Pezizomycotina</taxon>
        <taxon>Leotiomycetes</taxon>
        <taxon>Leotiomycetes incertae sedis</taxon>
        <taxon>Myxotrichaceae</taxon>
        <taxon>Oidiodendron</taxon>
    </lineage>
</organism>
<dbReference type="EMBL" id="KN832879">
    <property type="protein sequence ID" value="KIM99129.1"/>
    <property type="molecule type" value="Genomic_DNA"/>
</dbReference>
<evidence type="ECO:0000256" key="2">
    <source>
        <dbReference type="SAM" id="MobiDB-lite"/>
    </source>
</evidence>
<reference evidence="3 4" key="1">
    <citation type="submission" date="2014-04" db="EMBL/GenBank/DDBJ databases">
        <authorList>
            <consortium name="DOE Joint Genome Institute"/>
            <person name="Kuo A."/>
            <person name="Martino E."/>
            <person name="Perotto S."/>
            <person name="Kohler A."/>
            <person name="Nagy L.G."/>
            <person name="Floudas D."/>
            <person name="Copeland A."/>
            <person name="Barry K.W."/>
            <person name="Cichocki N."/>
            <person name="Veneault-Fourrey C."/>
            <person name="LaButti K."/>
            <person name="Lindquist E.A."/>
            <person name="Lipzen A."/>
            <person name="Lundell T."/>
            <person name="Morin E."/>
            <person name="Murat C."/>
            <person name="Sun H."/>
            <person name="Tunlid A."/>
            <person name="Henrissat B."/>
            <person name="Grigoriev I.V."/>
            <person name="Hibbett D.S."/>
            <person name="Martin F."/>
            <person name="Nordberg H.P."/>
            <person name="Cantor M.N."/>
            <person name="Hua S.X."/>
        </authorList>
    </citation>
    <scope>NUCLEOTIDE SEQUENCE [LARGE SCALE GENOMIC DNA]</scope>
    <source>
        <strain evidence="3 4">Zn</strain>
    </source>
</reference>
<evidence type="ECO:0008006" key="5">
    <source>
        <dbReference type="Google" id="ProtNLM"/>
    </source>
</evidence>
<evidence type="ECO:0000256" key="1">
    <source>
        <dbReference type="SAM" id="Coils"/>
    </source>
</evidence>
<name>A0A0C3H7D0_OIDMZ</name>
<feature type="region of interest" description="Disordered" evidence="2">
    <location>
        <begin position="28"/>
        <end position="74"/>
    </location>
</feature>
<keyword evidence="4" id="KW-1185">Reference proteome</keyword>
<feature type="compositionally biased region" description="Low complexity" evidence="2">
    <location>
        <begin position="40"/>
        <end position="56"/>
    </location>
</feature>
<sequence>MPKEGKWRCHVSSCGYRGNFGWRTKCKACGSRRPQRNDQATASAAAAPTPPNAVARPADRPADASGDQSSGPAATKSSAEAAFFLLGAGRAADSKRFEEFAWLVEFRLGQATARAEALENELQATKATIAALKAMDVENVPTAVMEAFLAGRKPEEIPLPAGEDMGGVDAPTKTQHLAAAAAAPAPCTAASAPAVVEEADKMDEDGDEVSLDLDV</sequence>
<reference evidence="4" key="2">
    <citation type="submission" date="2015-01" db="EMBL/GenBank/DDBJ databases">
        <title>Evolutionary Origins and Diversification of the Mycorrhizal Mutualists.</title>
        <authorList>
            <consortium name="DOE Joint Genome Institute"/>
            <consortium name="Mycorrhizal Genomics Consortium"/>
            <person name="Kohler A."/>
            <person name="Kuo A."/>
            <person name="Nagy L.G."/>
            <person name="Floudas D."/>
            <person name="Copeland A."/>
            <person name="Barry K.W."/>
            <person name="Cichocki N."/>
            <person name="Veneault-Fourrey C."/>
            <person name="LaButti K."/>
            <person name="Lindquist E.A."/>
            <person name="Lipzen A."/>
            <person name="Lundell T."/>
            <person name="Morin E."/>
            <person name="Murat C."/>
            <person name="Riley R."/>
            <person name="Ohm R."/>
            <person name="Sun H."/>
            <person name="Tunlid A."/>
            <person name="Henrissat B."/>
            <person name="Grigoriev I.V."/>
            <person name="Hibbett D.S."/>
            <person name="Martin F."/>
        </authorList>
    </citation>
    <scope>NUCLEOTIDE SEQUENCE [LARGE SCALE GENOMIC DNA]</scope>
    <source>
        <strain evidence="4">Zn</strain>
    </source>
</reference>
<gene>
    <name evidence="3" type="ORF">OIDMADRAFT_56296</name>
</gene>
<dbReference type="HOGENOM" id="CLU_1283594_0_0_1"/>